<dbReference type="PRINTS" id="PR01009">
    <property type="entry name" value="FLGMRINGFLIF"/>
</dbReference>
<dbReference type="InterPro" id="IPR000067">
    <property type="entry name" value="FlgMring_FliF"/>
</dbReference>
<evidence type="ECO:0000256" key="6">
    <source>
        <dbReference type="ARBA" id="ARBA00022989"/>
    </source>
</evidence>
<evidence type="ECO:0000256" key="4">
    <source>
        <dbReference type="ARBA" id="ARBA00022475"/>
    </source>
</evidence>
<evidence type="ECO:0000256" key="1">
    <source>
        <dbReference type="ARBA" id="ARBA00004117"/>
    </source>
</evidence>
<evidence type="ECO:0000256" key="3">
    <source>
        <dbReference type="ARBA" id="ARBA00007971"/>
    </source>
</evidence>
<dbReference type="GO" id="GO:0005886">
    <property type="term" value="C:plasma membrane"/>
    <property type="evidence" value="ECO:0007669"/>
    <property type="project" value="UniProtKB-SubCell"/>
</dbReference>
<evidence type="ECO:0000313" key="14">
    <source>
        <dbReference type="EMBL" id="RJF94606.1"/>
    </source>
</evidence>
<dbReference type="NCBIfam" id="TIGR00206">
    <property type="entry name" value="fliF"/>
    <property type="match status" value="1"/>
</dbReference>
<keyword evidence="7 11" id="KW-0472">Membrane</keyword>
<dbReference type="PANTHER" id="PTHR30046">
    <property type="entry name" value="FLAGELLAR M-RING PROTEIN"/>
    <property type="match status" value="1"/>
</dbReference>
<evidence type="ECO:0000256" key="7">
    <source>
        <dbReference type="ARBA" id="ARBA00023136"/>
    </source>
</evidence>
<comment type="caution">
    <text evidence="14">The sequence shown here is derived from an EMBL/GenBank/DDBJ whole genome shotgun (WGS) entry which is preliminary data.</text>
</comment>
<dbReference type="GO" id="GO:0009431">
    <property type="term" value="C:bacterial-type flagellum basal body, MS ring"/>
    <property type="evidence" value="ECO:0007669"/>
    <property type="project" value="InterPro"/>
</dbReference>
<dbReference type="Pfam" id="PF01514">
    <property type="entry name" value="YscJ_FliF"/>
    <property type="match status" value="1"/>
</dbReference>
<evidence type="ECO:0000256" key="9">
    <source>
        <dbReference type="PIRNR" id="PIRNR004862"/>
    </source>
</evidence>
<evidence type="ECO:0000256" key="5">
    <source>
        <dbReference type="ARBA" id="ARBA00022692"/>
    </source>
</evidence>
<feature type="domain" description="Flagellar M-ring C-terminal" evidence="13">
    <location>
        <begin position="249"/>
        <end position="408"/>
    </location>
</feature>
<evidence type="ECO:0000313" key="15">
    <source>
        <dbReference type="Proteomes" id="UP000284605"/>
    </source>
</evidence>
<keyword evidence="15" id="KW-1185">Reference proteome</keyword>
<dbReference type="Gene3D" id="3.30.300.30">
    <property type="match status" value="1"/>
</dbReference>
<sequence length="560" mass="59393">MNAIIDRLRQLGVRRLVSIAGIVVALAAFLIFAANRMMAPPMALLYGDLALADSGRIVEQLETMKVPYTLSADGTRIMVPADQVARLRMAMAESGMPAGGSMGYELFDRSDSIGTTSFVQNINHLRALEGEIARSIGAIDRIASARVHLVLPQRQLFNRETEAPSASIVLKLKSGSLDSSQVRAIQQLTAAAVPGLKPDRVSIVDDHGNLLASGVANEGADSAAEAVASKTRDYETRMRRALEQLVGSSVGFDKVRAEVAAELDYDRVTTQTQTYDPDGQVVRSTQTVTDRGRNTEASTPPVSVQSNLPGSQPAGAGNGTQSQTDRNEETINYEISRTEKTIVQEGGRVKRLSVAILVDGTFVTQADGTRTYQPRPQQELDQLETLVKSAIGFDEKRGDQVRVVNLPFVDANAGDAGGAPAAEGFLGLTKADYFQIGEIAILGLVAILLTLFVVRPMVGRLLAPLAGTQFAGAVAGGGSMGHPGAAQLGGPAAQLAIAGPDGRIMPAPSSGIAGEIDQMVDIANVEGRVKASSLKKVGEIVEKHPEEAIAIMRNWMYREA</sequence>
<feature type="transmembrane region" description="Helical" evidence="11">
    <location>
        <begin position="433"/>
        <end position="454"/>
    </location>
</feature>
<evidence type="ECO:0000256" key="8">
    <source>
        <dbReference type="ARBA" id="ARBA00023143"/>
    </source>
</evidence>
<dbReference type="PANTHER" id="PTHR30046:SF0">
    <property type="entry name" value="FLAGELLAR M-RING PROTEIN"/>
    <property type="match status" value="1"/>
</dbReference>
<name>A0A418WTV4_9PROT</name>
<dbReference type="InterPro" id="IPR006182">
    <property type="entry name" value="FliF_N_dom"/>
</dbReference>
<keyword evidence="14" id="KW-0282">Flagellum</keyword>
<proteinExistence type="inferred from homology"/>
<keyword evidence="14" id="KW-0966">Cell projection</keyword>
<comment type="subcellular location">
    <subcellularLocation>
        <location evidence="1 9">Bacterial flagellum basal body</location>
    </subcellularLocation>
    <subcellularLocation>
        <location evidence="2">Cell membrane</location>
        <topology evidence="2">Multi-pass membrane protein</topology>
    </subcellularLocation>
</comment>
<dbReference type="PIRSF" id="PIRSF004862">
    <property type="entry name" value="FliF"/>
    <property type="match status" value="1"/>
</dbReference>
<protein>
    <recommendedName>
        <fullName evidence="9">Flagellar M-ring protein</fullName>
    </recommendedName>
</protein>
<reference evidence="14 15" key="1">
    <citation type="submission" date="2018-09" db="EMBL/GenBank/DDBJ databases">
        <authorList>
            <person name="Zhu H."/>
        </authorList>
    </citation>
    <scope>NUCLEOTIDE SEQUENCE [LARGE SCALE GENOMIC DNA]</scope>
    <source>
        <strain evidence="14 15">K1W22B-8</strain>
    </source>
</reference>
<keyword evidence="5 11" id="KW-0812">Transmembrane</keyword>
<dbReference type="InterPro" id="IPR045851">
    <property type="entry name" value="AMP-bd_C_sf"/>
</dbReference>
<feature type="transmembrane region" description="Helical" evidence="11">
    <location>
        <begin position="12"/>
        <end position="34"/>
    </location>
</feature>
<keyword evidence="4" id="KW-1003">Cell membrane</keyword>
<evidence type="ECO:0000256" key="2">
    <source>
        <dbReference type="ARBA" id="ARBA00004651"/>
    </source>
</evidence>
<keyword evidence="8 9" id="KW-0975">Bacterial flagellum</keyword>
<dbReference type="RefSeq" id="WP_119775848.1">
    <property type="nucleotide sequence ID" value="NZ_QYUK01000008.1"/>
</dbReference>
<gene>
    <name evidence="14" type="primary">fliF</name>
    <name evidence="14" type="ORF">D3874_01885</name>
</gene>
<dbReference type="GO" id="GO:0003774">
    <property type="term" value="F:cytoskeletal motor activity"/>
    <property type="evidence" value="ECO:0007669"/>
    <property type="project" value="InterPro"/>
</dbReference>
<evidence type="ECO:0000259" key="12">
    <source>
        <dbReference type="Pfam" id="PF01514"/>
    </source>
</evidence>
<organism evidence="14 15">
    <name type="scientific">Oleomonas cavernae</name>
    <dbReference type="NCBI Taxonomy" id="2320859"/>
    <lineage>
        <taxon>Bacteria</taxon>
        <taxon>Pseudomonadati</taxon>
        <taxon>Pseudomonadota</taxon>
        <taxon>Alphaproteobacteria</taxon>
        <taxon>Acetobacterales</taxon>
        <taxon>Acetobacteraceae</taxon>
        <taxon>Oleomonas</taxon>
    </lineage>
</organism>
<keyword evidence="14" id="KW-0969">Cilium</keyword>
<accession>A0A418WTV4</accession>
<dbReference type="GO" id="GO:0071973">
    <property type="term" value="P:bacterial-type flagellum-dependent cell motility"/>
    <property type="evidence" value="ECO:0007669"/>
    <property type="project" value="InterPro"/>
</dbReference>
<feature type="compositionally biased region" description="Polar residues" evidence="10">
    <location>
        <begin position="282"/>
        <end position="310"/>
    </location>
</feature>
<comment type="similarity">
    <text evidence="3 9">Belongs to the FliF family.</text>
</comment>
<comment type="function">
    <text evidence="9">The M ring may be actively involved in energy transduction.</text>
</comment>
<dbReference type="InterPro" id="IPR043427">
    <property type="entry name" value="YscJ/FliF"/>
</dbReference>
<dbReference type="EMBL" id="QYUK01000008">
    <property type="protein sequence ID" value="RJF94606.1"/>
    <property type="molecule type" value="Genomic_DNA"/>
</dbReference>
<dbReference type="Pfam" id="PF08345">
    <property type="entry name" value="YscJ_FliF_C"/>
    <property type="match status" value="1"/>
</dbReference>
<dbReference type="InterPro" id="IPR013556">
    <property type="entry name" value="Flag_M-ring_C"/>
</dbReference>
<dbReference type="OrthoDB" id="9807026at2"/>
<feature type="domain" description="Flagellar M-ring N-terminal" evidence="12">
    <location>
        <begin position="39"/>
        <end position="212"/>
    </location>
</feature>
<evidence type="ECO:0000256" key="10">
    <source>
        <dbReference type="SAM" id="MobiDB-lite"/>
    </source>
</evidence>
<keyword evidence="6 11" id="KW-1133">Transmembrane helix</keyword>
<evidence type="ECO:0000259" key="13">
    <source>
        <dbReference type="Pfam" id="PF08345"/>
    </source>
</evidence>
<feature type="region of interest" description="Disordered" evidence="10">
    <location>
        <begin position="270"/>
        <end position="327"/>
    </location>
</feature>
<evidence type="ECO:0000256" key="11">
    <source>
        <dbReference type="SAM" id="Phobius"/>
    </source>
</evidence>
<dbReference type="AlphaFoldDB" id="A0A418WTV4"/>
<dbReference type="Proteomes" id="UP000284605">
    <property type="component" value="Unassembled WGS sequence"/>
</dbReference>